<accession>A0A2T5TYG4</accession>
<feature type="compositionally biased region" description="Polar residues" evidence="1">
    <location>
        <begin position="344"/>
        <end position="353"/>
    </location>
</feature>
<dbReference type="OrthoDB" id="7553075at2"/>
<organism evidence="2 3">
    <name type="scientific">Sphingomonas faeni</name>
    <dbReference type="NCBI Taxonomy" id="185950"/>
    <lineage>
        <taxon>Bacteria</taxon>
        <taxon>Pseudomonadati</taxon>
        <taxon>Pseudomonadota</taxon>
        <taxon>Alphaproteobacteria</taxon>
        <taxon>Sphingomonadales</taxon>
        <taxon>Sphingomonadaceae</taxon>
        <taxon>Sphingomonas</taxon>
    </lineage>
</organism>
<dbReference type="EMBL" id="QAYE01000011">
    <property type="protein sequence ID" value="PTW44241.1"/>
    <property type="molecule type" value="Genomic_DNA"/>
</dbReference>
<feature type="region of interest" description="Disordered" evidence="1">
    <location>
        <begin position="252"/>
        <end position="271"/>
    </location>
</feature>
<comment type="caution">
    <text evidence="2">The sequence shown here is derived from an EMBL/GenBank/DDBJ whole genome shotgun (WGS) entry which is preliminary data.</text>
</comment>
<dbReference type="GeneID" id="91007613"/>
<name>A0A2T5TYG4_9SPHN</name>
<dbReference type="AlphaFoldDB" id="A0A2T5TYG4"/>
<sequence>MTSDASTVAIAALMDAVSLLRGEVAALARSNARIEAAQEQLHRRIDVIDTGIAPLCDVVPYQEAILAKTVDGHADTHAWLKALAPVLHNLIERSVTDRVTTRSLHQDIIRTQEIAGAGEKGIAEIALGLEVIAGRLDEAASANQKDRRAGVAKTLELIGFTRAAVLGQRGPLPIDVEDDPLMERFILAQPADRTSNERALVDWRKAIAGTSAKDLITLLKKQQTPSPTDTPESRLLRYRLAAITRAKIEERGAVPPPRPTTTRATDRSAGSGFLRSQELAELWRQGESTELYAESELAGAIDLFDALEEKLEPTSGDVVQPELTALHRDLAKRIERGERPSLGESRSTTQHEPTITVEPIKDR</sequence>
<feature type="compositionally biased region" description="Basic and acidic residues" evidence="1">
    <location>
        <begin position="332"/>
        <end position="341"/>
    </location>
</feature>
<proteinExistence type="predicted"/>
<gene>
    <name evidence="2" type="ORF">C8J25_11178</name>
</gene>
<evidence type="ECO:0000313" key="2">
    <source>
        <dbReference type="EMBL" id="PTW44241.1"/>
    </source>
</evidence>
<protein>
    <submittedName>
        <fullName evidence="2">Uncharacterized protein</fullName>
    </submittedName>
</protein>
<evidence type="ECO:0000313" key="3">
    <source>
        <dbReference type="Proteomes" id="UP000244013"/>
    </source>
</evidence>
<feature type="region of interest" description="Disordered" evidence="1">
    <location>
        <begin position="332"/>
        <end position="363"/>
    </location>
</feature>
<evidence type="ECO:0000256" key="1">
    <source>
        <dbReference type="SAM" id="MobiDB-lite"/>
    </source>
</evidence>
<dbReference type="RefSeq" id="WP_107955758.1">
    <property type="nucleotide sequence ID" value="NZ_QAYE01000011.1"/>
</dbReference>
<dbReference type="Proteomes" id="UP000244013">
    <property type="component" value="Unassembled WGS sequence"/>
</dbReference>
<reference evidence="2 3" key="1">
    <citation type="submission" date="2018-04" db="EMBL/GenBank/DDBJ databases">
        <title>Genomic Encyclopedia of Type Strains, Phase III (KMG-III): the genomes of soil and plant-associated and newly described type strains.</title>
        <authorList>
            <person name="Whitman W."/>
        </authorList>
    </citation>
    <scope>NUCLEOTIDE SEQUENCE [LARGE SCALE GENOMIC DNA]</scope>
    <source>
        <strain evidence="2 3">MA-olki</strain>
    </source>
</reference>